<evidence type="ECO:0000313" key="8">
    <source>
        <dbReference type="Proteomes" id="UP000252415"/>
    </source>
</evidence>
<accession>A0A368W577</accession>
<organism evidence="7 8">
    <name type="scientific">Paenibacillus prosopidis</name>
    <dbReference type="NCBI Taxonomy" id="630520"/>
    <lineage>
        <taxon>Bacteria</taxon>
        <taxon>Bacillati</taxon>
        <taxon>Bacillota</taxon>
        <taxon>Bacilli</taxon>
        <taxon>Bacillales</taxon>
        <taxon>Paenibacillaceae</taxon>
        <taxon>Paenibacillus</taxon>
    </lineage>
</organism>
<dbReference type="OrthoDB" id="9806565at2"/>
<feature type="domain" description="FixC-like C-terminal" evidence="6">
    <location>
        <begin position="367"/>
        <end position="435"/>
    </location>
</feature>
<sequence>MNEKFDAVVVGAGPAGAAAALTMARAGLRVVLLERGEFPGSKNIFGGVLYRKQLEEMIPEFWTEKGFPMERYIVEQRVWMMGKESVTTFGHRNEAYKAPYNCFTGLRVKFDQWFADKAVQAGAIPVYQTVAVDLLRKDGRVVGVKTDRDDGDLYADVVVIADGVNSLLGKSLGVHKEWRPDEVSLAVKEVIALPREKIQDRFNLEGDEGVTIEFIGETSLGMAGMGFLYTNKETLSLGIGVMVDQLREKRIKPYAVLEAAKQHPMIRKLIQGGEVLEYSGHLIPEGGYHSMPPLSGDGWVIAGDAAQMVNLVHREGTNLAMTSGRLAGEAIVEAKLKNDFSRETLQLYDKKIRSSFIEKDLRKYKGMHELLKEQDPELLFDKLPSALNEAAYQMFLVDGVSKAQKQKMAIKLMKDAAGGTMNLLKLGYKGWRAMNG</sequence>
<dbReference type="Pfam" id="PF26311">
    <property type="entry name" value="ETF-QO_FixC_C"/>
    <property type="match status" value="1"/>
</dbReference>
<comment type="cofactor">
    <cofactor evidence="1">
        <name>FAD</name>
        <dbReference type="ChEBI" id="CHEBI:57692"/>
    </cofactor>
</comment>
<dbReference type="Pfam" id="PF12831">
    <property type="entry name" value="FAD_oxidored"/>
    <property type="match status" value="1"/>
</dbReference>
<dbReference type="GO" id="GO:0016491">
    <property type="term" value="F:oxidoreductase activity"/>
    <property type="evidence" value="ECO:0007669"/>
    <property type="project" value="UniProtKB-KW"/>
</dbReference>
<keyword evidence="4" id="KW-0274">FAD</keyword>
<comment type="similarity">
    <text evidence="2">Belongs to the ETF-QO/FixC family.</text>
</comment>
<reference evidence="7 8" key="1">
    <citation type="submission" date="2018-07" db="EMBL/GenBank/DDBJ databases">
        <title>Genomic Encyclopedia of Type Strains, Phase III (KMG-III): the genomes of soil and plant-associated and newly described type strains.</title>
        <authorList>
            <person name="Whitman W."/>
        </authorList>
    </citation>
    <scope>NUCLEOTIDE SEQUENCE [LARGE SCALE GENOMIC DNA]</scope>
    <source>
        <strain evidence="7 8">CECT 7506</strain>
    </source>
</reference>
<evidence type="ECO:0000256" key="1">
    <source>
        <dbReference type="ARBA" id="ARBA00001974"/>
    </source>
</evidence>
<dbReference type="PRINTS" id="PR00420">
    <property type="entry name" value="RNGMNOXGNASE"/>
</dbReference>
<dbReference type="InterPro" id="IPR036188">
    <property type="entry name" value="FAD/NAD-bd_sf"/>
</dbReference>
<dbReference type="PANTHER" id="PTHR43624:SF2">
    <property type="entry name" value="ELECTRON TRANSFER FLAVOPROTEIN-QUINONE OXIDOREDUCTASE YDIS-RELATED"/>
    <property type="match status" value="1"/>
</dbReference>
<evidence type="ECO:0000313" key="7">
    <source>
        <dbReference type="EMBL" id="RCW49581.1"/>
    </source>
</evidence>
<proteinExistence type="inferred from homology"/>
<dbReference type="AlphaFoldDB" id="A0A368W577"/>
<keyword evidence="8" id="KW-1185">Reference proteome</keyword>
<evidence type="ECO:0000256" key="4">
    <source>
        <dbReference type="ARBA" id="ARBA00022827"/>
    </source>
</evidence>
<dbReference type="SUPFAM" id="SSF54373">
    <property type="entry name" value="FAD-linked reductases, C-terminal domain"/>
    <property type="match status" value="1"/>
</dbReference>
<keyword evidence="5" id="KW-0560">Oxidoreductase</keyword>
<evidence type="ECO:0000259" key="6">
    <source>
        <dbReference type="Pfam" id="PF26311"/>
    </source>
</evidence>
<dbReference type="Gene3D" id="3.50.50.60">
    <property type="entry name" value="FAD/NAD(P)-binding domain"/>
    <property type="match status" value="1"/>
</dbReference>
<evidence type="ECO:0000256" key="2">
    <source>
        <dbReference type="ARBA" id="ARBA00006796"/>
    </source>
</evidence>
<gene>
    <name evidence="7" type="ORF">DFP97_104239</name>
</gene>
<dbReference type="Proteomes" id="UP000252415">
    <property type="component" value="Unassembled WGS sequence"/>
</dbReference>
<keyword evidence="3" id="KW-0285">Flavoprotein</keyword>
<dbReference type="PANTHER" id="PTHR43624">
    <property type="entry name" value="ELECTRON TRANSFER FLAVOPROTEIN-QUINONE OXIDOREDUCTASE YDIS-RELATED"/>
    <property type="match status" value="1"/>
</dbReference>
<evidence type="ECO:0000256" key="5">
    <source>
        <dbReference type="ARBA" id="ARBA00023002"/>
    </source>
</evidence>
<dbReference type="InterPro" id="IPR039651">
    <property type="entry name" value="FixC-like"/>
</dbReference>
<dbReference type="SUPFAM" id="SSF51905">
    <property type="entry name" value="FAD/NAD(P)-binding domain"/>
    <property type="match status" value="1"/>
</dbReference>
<name>A0A368W577_9BACL</name>
<comment type="caution">
    <text evidence="7">The sequence shown here is derived from an EMBL/GenBank/DDBJ whole genome shotgun (WGS) entry which is preliminary data.</text>
</comment>
<protein>
    <submittedName>
        <fullName evidence="7">Electron transfer flavoprotein-quinone oxidoreductase</fullName>
    </submittedName>
</protein>
<dbReference type="RefSeq" id="WP_114379482.1">
    <property type="nucleotide sequence ID" value="NZ_QPJD01000004.1"/>
</dbReference>
<dbReference type="InterPro" id="IPR059103">
    <property type="entry name" value="FixC-like_C"/>
</dbReference>
<evidence type="ECO:0000256" key="3">
    <source>
        <dbReference type="ARBA" id="ARBA00022630"/>
    </source>
</evidence>
<dbReference type="EMBL" id="QPJD01000004">
    <property type="protein sequence ID" value="RCW49581.1"/>
    <property type="molecule type" value="Genomic_DNA"/>
</dbReference>